<dbReference type="FunFam" id="3.40.50.300:FF:000522">
    <property type="entry name" value="Gluconokinase"/>
    <property type="match status" value="1"/>
</dbReference>
<dbReference type="GO" id="GO:0005524">
    <property type="term" value="F:ATP binding"/>
    <property type="evidence" value="ECO:0007669"/>
    <property type="project" value="UniProtKB-KW"/>
</dbReference>
<dbReference type="OrthoDB" id="9795716at2"/>
<evidence type="ECO:0000256" key="8">
    <source>
        <dbReference type="ARBA" id="ARBA00023064"/>
    </source>
</evidence>
<dbReference type="EMBL" id="OBEL01000002">
    <property type="protein sequence ID" value="SNZ19607.1"/>
    <property type="molecule type" value="Genomic_DNA"/>
</dbReference>
<dbReference type="NCBIfam" id="TIGR01313">
    <property type="entry name" value="therm_gnt_kin"/>
    <property type="match status" value="1"/>
</dbReference>
<dbReference type="RefSeq" id="WP_097153943.1">
    <property type="nucleotide sequence ID" value="NZ_OBEL01000002.1"/>
</dbReference>
<organism evidence="11 12">
    <name type="scientific">Cohaesibacter gelatinilyticus</name>
    <dbReference type="NCBI Taxonomy" id="372072"/>
    <lineage>
        <taxon>Bacteria</taxon>
        <taxon>Pseudomonadati</taxon>
        <taxon>Pseudomonadota</taxon>
        <taxon>Alphaproteobacteria</taxon>
        <taxon>Hyphomicrobiales</taxon>
        <taxon>Cohaesibacteraceae</taxon>
    </lineage>
</organism>
<evidence type="ECO:0000256" key="7">
    <source>
        <dbReference type="ARBA" id="ARBA00022840"/>
    </source>
</evidence>
<reference evidence="11 12" key="1">
    <citation type="submission" date="2017-09" db="EMBL/GenBank/DDBJ databases">
        <authorList>
            <person name="Ehlers B."/>
            <person name="Leendertz F.H."/>
        </authorList>
    </citation>
    <scope>NUCLEOTIDE SEQUENCE [LARGE SCALE GENOMIC DNA]</scope>
    <source>
        <strain evidence="11 12">DSM 18289</strain>
    </source>
</reference>
<evidence type="ECO:0000256" key="2">
    <source>
        <dbReference type="ARBA" id="ARBA00008420"/>
    </source>
</evidence>
<dbReference type="InterPro" id="IPR006001">
    <property type="entry name" value="Therm_gnt_kin"/>
</dbReference>
<gene>
    <name evidence="11" type="ORF">SAMN06265368_2697</name>
</gene>
<keyword evidence="12" id="KW-1185">Reference proteome</keyword>
<dbReference type="AlphaFoldDB" id="A0A285PEH8"/>
<dbReference type="PANTHER" id="PTHR43442">
    <property type="entry name" value="GLUCONOKINASE-RELATED"/>
    <property type="match status" value="1"/>
</dbReference>
<keyword evidence="8" id="KW-0311">Gluconate utilization</keyword>
<evidence type="ECO:0000256" key="9">
    <source>
        <dbReference type="ARBA" id="ARBA00048090"/>
    </source>
</evidence>
<evidence type="ECO:0000256" key="3">
    <source>
        <dbReference type="ARBA" id="ARBA00012054"/>
    </source>
</evidence>
<dbReference type="Gene3D" id="3.40.50.300">
    <property type="entry name" value="P-loop containing nucleotide triphosphate hydrolases"/>
    <property type="match status" value="1"/>
</dbReference>
<evidence type="ECO:0000313" key="11">
    <source>
        <dbReference type="EMBL" id="SNZ19607.1"/>
    </source>
</evidence>
<evidence type="ECO:0000256" key="4">
    <source>
        <dbReference type="ARBA" id="ARBA00022679"/>
    </source>
</evidence>
<keyword evidence="6 10" id="KW-0418">Kinase</keyword>
<dbReference type="PANTHER" id="PTHR43442:SF3">
    <property type="entry name" value="GLUCONOKINASE-RELATED"/>
    <property type="match status" value="1"/>
</dbReference>
<dbReference type="SUPFAM" id="SSF52540">
    <property type="entry name" value="P-loop containing nucleoside triphosphate hydrolases"/>
    <property type="match status" value="1"/>
</dbReference>
<keyword evidence="5 10" id="KW-0547">Nucleotide-binding</keyword>
<name>A0A285PEH8_9HYPH</name>
<comment type="catalytic activity">
    <reaction evidence="9 10">
        <text>D-gluconate + ATP = 6-phospho-D-gluconate + ADP + H(+)</text>
        <dbReference type="Rhea" id="RHEA:19433"/>
        <dbReference type="ChEBI" id="CHEBI:15378"/>
        <dbReference type="ChEBI" id="CHEBI:18391"/>
        <dbReference type="ChEBI" id="CHEBI:30616"/>
        <dbReference type="ChEBI" id="CHEBI:58759"/>
        <dbReference type="ChEBI" id="CHEBI:456216"/>
        <dbReference type="EC" id="2.7.1.12"/>
    </reaction>
</comment>
<comment type="pathway">
    <text evidence="1">Carbohydrate acid metabolism.</text>
</comment>
<dbReference type="InterPro" id="IPR027417">
    <property type="entry name" value="P-loop_NTPase"/>
</dbReference>
<dbReference type="EC" id="2.7.1.12" evidence="3 10"/>
<dbReference type="Pfam" id="PF13238">
    <property type="entry name" value="AAA_18"/>
    <property type="match status" value="1"/>
</dbReference>
<evidence type="ECO:0000256" key="10">
    <source>
        <dbReference type="RuleBase" id="RU363066"/>
    </source>
</evidence>
<evidence type="ECO:0000313" key="12">
    <source>
        <dbReference type="Proteomes" id="UP000219439"/>
    </source>
</evidence>
<dbReference type="GO" id="GO:0005737">
    <property type="term" value="C:cytoplasm"/>
    <property type="evidence" value="ECO:0007669"/>
    <property type="project" value="TreeGrafter"/>
</dbReference>
<evidence type="ECO:0000256" key="5">
    <source>
        <dbReference type="ARBA" id="ARBA00022741"/>
    </source>
</evidence>
<keyword evidence="4 10" id="KW-0808">Transferase</keyword>
<dbReference type="GO" id="GO:0019521">
    <property type="term" value="P:D-gluconate metabolic process"/>
    <property type="evidence" value="ECO:0007669"/>
    <property type="project" value="UniProtKB-KW"/>
</dbReference>
<proteinExistence type="inferred from homology"/>
<accession>A0A285PEH8</accession>
<evidence type="ECO:0000256" key="1">
    <source>
        <dbReference type="ARBA" id="ARBA00004761"/>
    </source>
</evidence>
<protein>
    <recommendedName>
        <fullName evidence="3 10">Gluconokinase</fullName>
        <ecNumber evidence="3 10">2.7.1.12</ecNumber>
    </recommendedName>
</protein>
<keyword evidence="7 10" id="KW-0067">ATP-binding</keyword>
<dbReference type="GO" id="GO:0046316">
    <property type="term" value="F:gluconokinase activity"/>
    <property type="evidence" value="ECO:0007669"/>
    <property type="project" value="UniProtKB-EC"/>
</dbReference>
<evidence type="ECO:0000256" key="6">
    <source>
        <dbReference type="ARBA" id="ARBA00022777"/>
    </source>
</evidence>
<dbReference type="Proteomes" id="UP000219439">
    <property type="component" value="Unassembled WGS sequence"/>
</dbReference>
<sequence length="181" mass="20065">MREKQTLILIVMGVCGVGKTSVAKALAERLEGRYVEADEFHSPDNIEAMRQGIPLSDDMRGPWLRGISDEIQSLQQTHPSQPIVVACSALKESYRAILRDGLPEATFVFLTAPKSLIAERMTGRKDHFMPLELLESQLADLEPPSEGEKHIPIDASLPQELIVASVLAELAHQSDQILQMR</sequence>
<comment type="similarity">
    <text evidence="2 10">Belongs to the gluconokinase GntK/GntV family.</text>
</comment>
<dbReference type="CDD" id="cd02021">
    <property type="entry name" value="GntK"/>
    <property type="match status" value="1"/>
</dbReference>